<name>A0A4W6D9T1_LATCA</name>
<evidence type="ECO:0000313" key="5">
    <source>
        <dbReference type="RefSeq" id="XP_018546990.1"/>
    </source>
</evidence>
<feature type="region of interest" description="Disordered" evidence="1">
    <location>
        <begin position="163"/>
        <end position="368"/>
    </location>
</feature>
<reference evidence="2" key="3">
    <citation type="submission" date="2025-05" db="UniProtKB">
        <authorList>
            <consortium name="Ensembl"/>
        </authorList>
    </citation>
    <scope>IDENTIFICATION</scope>
</reference>
<dbReference type="InParanoid" id="A0A4W6D9T1"/>
<dbReference type="OrthoDB" id="6374619at2759"/>
<evidence type="ECO:0000313" key="4">
    <source>
        <dbReference type="RefSeq" id="XP_018546989.1"/>
    </source>
</evidence>
<dbReference type="RefSeq" id="XP_018546989.1">
    <property type="nucleotide sequence ID" value="XM_018691473.2"/>
</dbReference>
<dbReference type="GeneID" id="108893444"/>
<feature type="compositionally biased region" description="Low complexity" evidence="1">
    <location>
        <begin position="163"/>
        <end position="180"/>
    </location>
</feature>
<evidence type="ECO:0000313" key="3">
    <source>
        <dbReference type="Proteomes" id="UP000314980"/>
    </source>
</evidence>
<reference evidence="3" key="1">
    <citation type="submission" date="2015-09" db="EMBL/GenBank/DDBJ databases">
        <authorList>
            <person name="Sai Rama Sridatta P."/>
        </authorList>
    </citation>
    <scope>NUCLEOTIDE SEQUENCE [LARGE SCALE GENOMIC DNA]</scope>
</reference>
<dbReference type="GO" id="GO:0042754">
    <property type="term" value="P:negative regulation of circadian rhythm"/>
    <property type="evidence" value="ECO:0007669"/>
    <property type="project" value="InterPro"/>
</dbReference>
<proteinExistence type="predicted"/>
<reference evidence="4 5" key="2">
    <citation type="submission" date="2025-04" db="UniProtKB">
        <authorList>
            <consortium name="RefSeq"/>
        </authorList>
    </citation>
    <scope>IDENTIFICATION</scope>
    <source>
        <tissue evidence="4 5">Brain</tissue>
    </source>
</reference>
<dbReference type="Pfam" id="PF15800">
    <property type="entry name" value="CiPC"/>
    <property type="match status" value="1"/>
</dbReference>
<evidence type="ECO:0000313" key="2">
    <source>
        <dbReference type="Ensembl" id="ENSLCAP00010021876.1"/>
    </source>
</evidence>
<feature type="compositionally biased region" description="Basic and acidic residues" evidence="1">
    <location>
        <begin position="46"/>
        <end position="64"/>
    </location>
</feature>
<evidence type="ECO:0000256" key="1">
    <source>
        <dbReference type="SAM" id="MobiDB-lite"/>
    </source>
</evidence>
<organism evidence="2 3">
    <name type="scientific">Lates calcarifer</name>
    <name type="common">Barramundi</name>
    <name type="synonym">Holocentrus calcarifer</name>
    <dbReference type="NCBI Taxonomy" id="8187"/>
    <lineage>
        <taxon>Eukaryota</taxon>
        <taxon>Metazoa</taxon>
        <taxon>Chordata</taxon>
        <taxon>Craniata</taxon>
        <taxon>Vertebrata</taxon>
        <taxon>Euteleostomi</taxon>
        <taxon>Actinopterygii</taxon>
        <taxon>Neopterygii</taxon>
        <taxon>Teleostei</taxon>
        <taxon>Neoteleostei</taxon>
        <taxon>Acanthomorphata</taxon>
        <taxon>Carangaria</taxon>
        <taxon>Carangaria incertae sedis</taxon>
        <taxon>Centropomidae</taxon>
        <taxon>Lates</taxon>
    </lineage>
</organism>
<dbReference type="AlphaFoldDB" id="A0A4W6D9T1"/>
<keyword evidence="3" id="KW-1185">Reference proteome</keyword>
<dbReference type="KEGG" id="lcf:108893444"/>
<feature type="compositionally biased region" description="Low complexity" evidence="1">
    <location>
        <begin position="315"/>
        <end position="358"/>
    </location>
</feature>
<dbReference type="GeneTree" id="ENSGT00510000048522"/>
<dbReference type="PANTHER" id="PTHR34648:SF7">
    <property type="entry name" value="SI:CH211-132B12.7"/>
    <property type="match status" value="1"/>
</dbReference>
<feature type="compositionally biased region" description="Basic and acidic residues" evidence="1">
    <location>
        <begin position="467"/>
        <end position="478"/>
    </location>
</feature>
<gene>
    <name evidence="2 4 5 6" type="primary">LOC108893444</name>
</gene>
<dbReference type="PANTHER" id="PTHR34648">
    <property type="entry name" value="CLOCK-INTERACTING PACEMAKER"/>
    <property type="match status" value="1"/>
</dbReference>
<feature type="compositionally biased region" description="Basic and acidic residues" evidence="1">
    <location>
        <begin position="215"/>
        <end position="235"/>
    </location>
</feature>
<dbReference type="RefSeq" id="XP_050934331.1">
    <property type="nucleotide sequence ID" value="XM_051078374.1"/>
</dbReference>
<dbReference type="RefSeq" id="XP_018546990.1">
    <property type="nucleotide sequence ID" value="XM_018691474.2"/>
</dbReference>
<feature type="compositionally biased region" description="Basic and acidic residues" evidence="1">
    <location>
        <begin position="1"/>
        <end position="24"/>
    </location>
</feature>
<dbReference type="GO" id="GO:0005634">
    <property type="term" value="C:nucleus"/>
    <property type="evidence" value="ECO:0007669"/>
    <property type="project" value="TreeGrafter"/>
</dbReference>
<dbReference type="Proteomes" id="UP000694890">
    <property type="component" value="Linkage group LG20"/>
</dbReference>
<feature type="compositionally biased region" description="Basic and acidic residues" evidence="1">
    <location>
        <begin position="73"/>
        <end position="92"/>
    </location>
</feature>
<dbReference type="InterPro" id="IPR031602">
    <property type="entry name" value="CIPC"/>
</dbReference>
<feature type="region of interest" description="Disordered" evidence="1">
    <location>
        <begin position="1"/>
        <end position="110"/>
    </location>
</feature>
<protein>
    <submittedName>
        <fullName evidence="4 5">CLOCK-interacting pacemaker</fullName>
    </submittedName>
</protein>
<dbReference type="Ensembl" id="ENSLCAT00010022348.1">
    <property type="protein sequence ID" value="ENSLCAP00010021876.1"/>
    <property type="gene ID" value="ENSLCAG00010010301.1"/>
</dbReference>
<feature type="compositionally biased region" description="Basic and acidic residues" evidence="1">
    <location>
        <begin position="245"/>
        <end position="254"/>
    </location>
</feature>
<dbReference type="STRING" id="8187.ENSLCAP00010021876"/>
<feature type="region of interest" description="Disordered" evidence="1">
    <location>
        <begin position="458"/>
        <end position="523"/>
    </location>
</feature>
<dbReference type="GO" id="GO:0045892">
    <property type="term" value="P:negative regulation of DNA-templated transcription"/>
    <property type="evidence" value="ECO:0007669"/>
    <property type="project" value="InterPro"/>
</dbReference>
<feature type="compositionally biased region" description="Polar residues" evidence="1">
    <location>
        <begin position="188"/>
        <end position="200"/>
    </location>
</feature>
<feature type="compositionally biased region" description="Polar residues" evidence="1">
    <location>
        <begin position="479"/>
        <end position="490"/>
    </location>
</feature>
<accession>A0A4W6D9T1</accession>
<evidence type="ECO:0000313" key="6">
    <source>
        <dbReference type="RefSeq" id="XP_050934331.1"/>
    </source>
</evidence>
<sequence length="570" mass="61842">MPKEQGHFGERPARTTSKNAKDKSNSATLRASLGGSHMEQSGMGDRSNHMLRCDSEKDSEKDSGYSEAGSDSVHTDVDDQHSSVSEPHRESSKSSNSTSVHASGHSMPPFEELTPIYVIKNLVVKPSRPEQLLHGPLAWGGGWHSLTGGKTPTQLLLIQRPAKPVSSTATPTPSSSQAVPRGLVKTGGSRSNQNHSSKNSYLPILNSYPRIAPHPRKESHEEKGTTWVEGVKESGSEGQSQSKRVCTEEEKREAVSTTNHLLKPLQHQQEGRVHSYSQHKGRGGHSSFPILSHCPLPGNASSNSKHKSHHWQQNSGSDCVGSPSVSSSQTPSPPSSSDSHSSSSPPSSSPSSSTAHSPYHLTPDSSSTRQRRFLNTAEILNQSGLLAITLRTKELLKQNAATDREITQLRQHTHLLCQAAQASQSRSNNGSDSLGKLLQAMTESASYPSLDLNQVKALSSSHLQSKTRSEEDKEKDNNTRTTKTHSNPLQVVSLHKIDDGTSPPSPLFAPSPDTEEPRHADDALDPMSFCLSVSFPRSVPEQGRRQAVMDKDLSDLTVLPESSTHKNYFL</sequence>
<dbReference type="Proteomes" id="UP000314980">
    <property type="component" value="Unassembled WGS sequence"/>
</dbReference>